<dbReference type="eggNOG" id="COG0729">
    <property type="taxonomic scope" value="Bacteria"/>
</dbReference>
<dbReference type="STRING" id="550540.Fbal_2997"/>
<protein>
    <recommendedName>
        <fullName evidence="3">Bacterial surface antigen (D15) domain-containing protein</fullName>
    </recommendedName>
</protein>
<dbReference type="OrthoDB" id="9771071at2"/>
<evidence type="ECO:0000259" key="3">
    <source>
        <dbReference type="Pfam" id="PF01103"/>
    </source>
</evidence>
<dbReference type="Proteomes" id="UP000006683">
    <property type="component" value="Chromosome"/>
</dbReference>
<sequence>MLLSLPSWASEATPDTDPSLYQRGQQWFARVLEELGADGGFDPDKGIDWSVMPGPFYTPEKSLGIGVSTVGLYLPDRNDTVSQPSSITINGFGSINGSLGIGVESRTFLKEDKYRLFIDAELQDAPDVFYGIGMDNGREVANLVNFELTEYRFKPQAMMRVLPSTYIGAGFDLVGTKAREIDADAPQPLSLAPAAQFPEKSFSAGPSLHLVHDSRDFILNASEGRLLQADVVFYDEAFGSDSDFQKVTLNYSDYMTLDVVPGILAWQWIGEFNHGDVPWDQMATLGGANRLRGYEQGRYRDRQMTLAQVEYRQPLRGRHGMVYWVGAGTLADRVSELGDEKWLHTLGVGYRFEIKQRVNLRLDMGFGNGENGFYFAVNEAF</sequence>
<dbReference type="Gene3D" id="2.40.160.50">
    <property type="entry name" value="membrane protein fhac: a member of the omp85/tpsb transporter family"/>
    <property type="match status" value="1"/>
</dbReference>
<dbReference type="EMBL" id="CP002209">
    <property type="protein sequence ID" value="ADN77199.1"/>
    <property type="molecule type" value="Genomic_DNA"/>
</dbReference>
<feature type="domain" description="Bacterial surface antigen (D15)" evidence="3">
    <location>
        <begin position="138"/>
        <end position="380"/>
    </location>
</feature>
<organism evidence="4 5">
    <name type="scientific">Ferrimonas balearica (strain DSM 9799 / CCM 4581 / KCTC 23876 / PAT)</name>
    <dbReference type="NCBI Taxonomy" id="550540"/>
    <lineage>
        <taxon>Bacteria</taxon>
        <taxon>Pseudomonadati</taxon>
        <taxon>Pseudomonadota</taxon>
        <taxon>Gammaproteobacteria</taxon>
        <taxon>Alteromonadales</taxon>
        <taxon>Ferrimonadaceae</taxon>
        <taxon>Ferrimonas</taxon>
    </lineage>
</organism>
<evidence type="ECO:0000313" key="5">
    <source>
        <dbReference type="Proteomes" id="UP000006683"/>
    </source>
</evidence>
<reference evidence="4 5" key="1">
    <citation type="journal article" date="2010" name="Stand. Genomic Sci.">
        <title>Complete genome sequence of Ferrimonas balearica type strain (PAT).</title>
        <authorList>
            <person name="Nolan M."/>
            <person name="Sikorski J."/>
            <person name="Davenport K."/>
            <person name="Lucas S."/>
            <person name="Glavina Del Rio T."/>
            <person name="Tice H."/>
            <person name="Cheng J."/>
            <person name="Goodwin L."/>
            <person name="Pitluck S."/>
            <person name="Liolios K."/>
            <person name="Ivanova N."/>
            <person name="Mavromatis K."/>
            <person name="Ovchinnikova G."/>
            <person name="Pati A."/>
            <person name="Chen A."/>
            <person name="Palaniappan K."/>
            <person name="Land M."/>
            <person name="Hauser L."/>
            <person name="Chang Y."/>
            <person name="Jeffries C."/>
            <person name="Tapia R."/>
            <person name="Brettin T."/>
            <person name="Detter J."/>
            <person name="Han C."/>
            <person name="Yasawong M."/>
            <person name="Rohde M."/>
            <person name="Tindall B."/>
            <person name="Goker M."/>
            <person name="Woyke T."/>
            <person name="Bristow J."/>
            <person name="Eisen J."/>
            <person name="Markowitz V."/>
            <person name="Hugenholtz P."/>
            <person name="Kyrpides N."/>
            <person name="Klenk H."/>
            <person name="Lapidus A."/>
        </authorList>
    </citation>
    <scope>NUCLEOTIDE SEQUENCE [LARGE SCALE GENOMIC DNA]</scope>
    <source>
        <strain evidence="5">DSM 9799 / CCM 4581 / KCTC 23876 / PAT</strain>
    </source>
</reference>
<dbReference type="GO" id="GO:0019867">
    <property type="term" value="C:outer membrane"/>
    <property type="evidence" value="ECO:0007669"/>
    <property type="project" value="InterPro"/>
</dbReference>
<dbReference type="AlphaFoldDB" id="E1STV5"/>
<dbReference type="HOGENOM" id="CLU_046092_1_0_6"/>
<dbReference type="KEGG" id="fbl:Fbal_2997"/>
<accession>E1STV5</accession>
<evidence type="ECO:0000256" key="1">
    <source>
        <dbReference type="ARBA" id="ARBA00004370"/>
    </source>
</evidence>
<dbReference type="InterPro" id="IPR000184">
    <property type="entry name" value="Bac_surfAg_D15"/>
</dbReference>
<comment type="subcellular location">
    <subcellularLocation>
        <location evidence="1">Membrane</location>
    </subcellularLocation>
</comment>
<keyword evidence="2" id="KW-0472">Membrane</keyword>
<evidence type="ECO:0000256" key="2">
    <source>
        <dbReference type="ARBA" id="ARBA00023136"/>
    </source>
</evidence>
<keyword evidence="5" id="KW-1185">Reference proteome</keyword>
<evidence type="ECO:0000313" key="4">
    <source>
        <dbReference type="EMBL" id="ADN77199.1"/>
    </source>
</evidence>
<proteinExistence type="predicted"/>
<name>E1STV5_FERBD</name>
<dbReference type="Pfam" id="PF01103">
    <property type="entry name" value="Omp85"/>
    <property type="match status" value="1"/>
</dbReference>
<gene>
    <name evidence="4" type="ordered locus">Fbal_2997</name>
</gene>